<gene>
    <name evidence="7" type="ORF">B5808_14420</name>
</gene>
<evidence type="ECO:0000256" key="5">
    <source>
        <dbReference type="SAM" id="Phobius"/>
    </source>
</evidence>
<keyword evidence="3 5" id="KW-1133">Transmembrane helix</keyword>
<comment type="subcellular location">
    <subcellularLocation>
        <location evidence="1">Cell membrane</location>
        <topology evidence="1">Multi-pass membrane protein</topology>
    </subcellularLocation>
</comment>
<feature type="transmembrane region" description="Helical" evidence="5">
    <location>
        <begin position="359"/>
        <end position="380"/>
    </location>
</feature>
<dbReference type="STRING" id="1619308.B5808_14420"/>
<sequence length="418" mass="43028">MDRTMSILDRSRSVWPILTGIVFIGFILRGPIVAVAPVTGAISADLGLSAAQMGLLTSLPVLCFALMTPFASLFVGKAGANLATTVAIVGVGIGTIVRSAGGETAAFTGTIIMGAFITIGNVVMPVIIRRDVPAYRVGIVTGAYTSAMNVSSMVTSLATAPLAAAFGWQVALLAWVSLAALAAAAWLFAVGPRAAVHWGPLRPAIETGAVDTMIVDTRGIPVLTRREPRTWKNLSAVLLALAFAGQAFTYYGLTAWFPTILEDRVGYDATTAGASASVFQIAAVVGALGVPLLASRAGIPRTFALVAALWISCPVGLLLAPDGWFAWAFLGGVAQGGGITIVFMLVVEMALDGTHSRRLSAMVQGCGYALGATAPTLVGAVHDATADWDGSLLVLVISTLVFTTAGLAATLRATRALR</sequence>
<dbReference type="EMBL" id="CP020715">
    <property type="protein sequence ID" value="ARJ06269.1"/>
    <property type="molecule type" value="Genomic_DNA"/>
</dbReference>
<feature type="transmembrane region" description="Helical" evidence="5">
    <location>
        <begin position="50"/>
        <end position="75"/>
    </location>
</feature>
<keyword evidence="4 5" id="KW-0472">Membrane</keyword>
<organism evidence="7 8">
    <name type="scientific">Cnuibacter physcomitrellae</name>
    <dbReference type="NCBI Taxonomy" id="1619308"/>
    <lineage>
        <taxon>Bacteria</taxon>
        <taxon>Bacillati</taxon>
        <taxon>Actinomycetota</taxon>
        <taxon>Actinomycetes</taxon>
        <taxon>Micrococcales</taxon>
        <taxon>Microbacteriaceae</taxon>
        <taxon>Cnuibacter</taxon>
    </lineage>
</organism>
<feature type="transmembrane region" description="Helical" evidence="5">
    <location>
        <begin position="326"/>
        <end position="347"/>
    </location>
</feature>
<dbReference type="Gene3D" id="1.20.1250.20">
    <property type="entry name" value="MFS general substrate transporter like domains"/>
    <property type="match status" value="2"/>
</dbReference>
<feature type="transmembrane region" description="Helical" evidence="5">
    <location>
        <begin position="166"/>
        <end position="189"/>
    </location>
</feature>
<dbReference type="PANTHER" id="PTHR23523">
    <property type="match status" value="1"/>
</dbReference>
<evidence type="ECO:0000259" key="6">
    <source>
        <dbReference type="PROSITE" id="PS50850"/>
    </source>
</evidence>
<feature type="transmembrane region" description="Helical" evidence="5">
    <location>
        <begin position="392"/>
        <end position="411"/>
    </location>
</feature>
<evidence type="ECO:0000256" key="4">
    <source>
        <dbReference type="ARBA" id="ARBA00023136"/>
    </source>
</evidence>
<feature type="transmembrane region" description="Helical" evidence="5">
    <location>
        <begin position="273"/>
        <end position="295"/>
    </location>
</feature>
<dbReference type="Proteomes" id="UP000192775">
    <property type="component" value="Chromosome"/>
</dbReference>
<proteinExistence type="predicted"/>
<dbReference type="KEGG" id="cphy:B5808_14420"/>
<evidence type="ECO:0000313" key="7">
    <source>
        <dbReference type="EMBL" id="ARJ06269.1"/>
    </source>
</evidence>
<dbReference type="InterPro" id="IPR020846">
    <property type="entry name" value="MFS_dom"/>
</dbReference>
<protein>
    <recommendedName>
        <fullName evidence="6">Major facilitator superfamily (MFS) profile domain-containing protein</fullName>
    </recommendedName>
</protein>
<dbReference type="AlphaFoldDB" id="A0A1X9LSZ3"/>
<dbReference type="GO" id="GO:0022857">
    <property type="term" value="F:transmembrane transporter activity"/>
    <property type="evidence" value="ECO:0007669"/>
    <property type="project" value="InterPro"/>
</dbReference>
<feature type="transmembrane region" description="Helical" evidence="5">
    <location>
        <begin position="234"/>
        <end position="253"/>
    </location>
</feature>
<evidence type="ECO:0000256" key="3">
    <source>
        <dbReference type="ARBA" id="ARBA00022989"/>
    </source>
</evidence>
<reference evidence="7 8" key="1">
    <citation type="submission" date="2017-04" db="EMBL/GenBank/DDBJ databases">
        <authorList>
            <person name="Afonso C.L."/>
            <person name="Miller P.J."/>
            <person name="Scott M.A."/>
            <person name="Spackman E."/>
            <person name="Goraichik I."/>
            <person name="Dimitrov K.M."/>
            <person name="Suarez D.L."/>
            <person name="Swayne D.E."/>
        </authorList>
    </citation>
    <scope>NUCLEOTIDE SEQUENCE [LARGE SCALE GENOMIC DNA]</scope>
    <source>
        <strain evidence="8">XA(T)</strain>
    </source>
</reference>
<dbReference type="InterPro" id="IPR011701">
    <property type="entry name" value="MFS"/>
</dbReference>
<feature type="transmembrane region" description="Helical" evidence="5">
    <location>
        <begin position="82"/>
        <end position="100"/>
    </location>
</feature>
<keyword evidence="2 5" id="KW-0812">Transmembrane</keyword>
<feature type="transmembrane region" description="Helical" evidence="5">
    <location>
        <begin position="302"/>
        <end position="320"/>
    </location>
</feature>
<evidence type="ECO:0000256" key="1">
    <source>
        <dbReference type="ARBA" id="ARBA00004651"/>
    </source>
</evidence>
<evidence type="ECO:0000313" key="8">
    <source>
        <dbReference type="Proteomes" id="UP000192775"/>
    </source>
</evidence>
<dbReference type="PROSITE" id="PS50850">
    <property type="entry name" value="MFS"/>
    <property type="match status" value="1"/>
</dbReference>
<dbReference type="GO" id="GO:0005886">
    <property type="term" value="C:plasma membrane"/>
    <property type="evidence" value="ECO:0007669"/>
    <property type="project" value="UniProtKB-SubCell"/>
</dbReference>
<dbReference type="Pfam" id="PF07690">
    <property type="entry name" value="MFS_1"/>
    <property type="match status" value="1"/>
</dbReference>
<dbReference type="SUPFAM" id="SSF103473">
    <property type="entry name" value="MFS general substrate transporter"/>
    <property type="match status" value="1"/>
</dbReference>
<dbReference type="InterPro" id="IPR036259">
    <property type="entry name" value="MFS_trans_sf"/>
</dbReference>
<dbReference type="InterPro" id="IPR052524">
    <property type="entry name" value="MFS_Cyanate_Porter"/>
</dbReference>
<feature type="transmembrane region" description="Helical" evidence="5">
    <location>
        <begin position="139"/>
        <end position="160"/>
    </location>
</feature>
<dbReference type="PANTHER" id="PTHR23523:SF2">
    <property type="entry name" value="2-NITROIMIDAZOLE TRANSPORTER"/>
    <property type="match status" value="1"/>
</dbReference>
<evidence type="ECO:0000256" key="2">
    <source>
        <dbReference type="ARBA" id="ARBA00022692"/>
    </source>
</evidence>
<keyword evidence="8" id="KW-1185">Reference proteome</keyword>
<accession>A0A1X9LSZ3</accession>
<feature type="domain" description="Major facilitator superfamily (MFS) profile" evidence="6">
    <location>
        <begin position="17"/>
        <end position="416"/>
    </location>
</feature>
<name>A0A1X9LSZ3_9MICO</name>
<feature type="transmembrane region" description="Helical" evidence="5">
    <location>
        <begin position="106"/>
        <end position="127"/>
    </location>
</feature>